<dbReference type="EC" id="3.6.1.9" evidence="3"/>
<dbReference type="PANTHER" id="PTHR43213">
    <property type="entry name" value="BIFUNCTIONAL DTTP/UTP PYROPHOSPHATASE/METHYLTRANSFERASE PROTEIN-RELATED"/>
    <property type="match status" value="1"/>
</dbReference>
<comment type="catalytic activity">
    <reaction evidence="3">
        <text>UTP + H2O = UMP + diphosphate + H(+)</text>
        <dbReference type="Rhea" id="RHEA:29395"/>
        <dbReference type="ChEBI" id="CHEBI:15377"/>
        <dbReference type="ChEBI" id="CHEBI:15378"/>
        <dbReference type="ChEBI" id="CHEBI:33019"/>
        <dbReference type="ChEBI" id="CHEBI:46398"/>
        <dbReference type="ChEBI" id="CHEBI:57865"/>
        <dbReference type="EC" id="3.6.1.9"/>
    </reaction>
</comment>
<keyword evidence="3" id="KW-0546">Nucleotide metabolism</keyword>
<dbReference type="GO" id="GO:0047429">
    <property type="term" value="F:nucleoside triphosphate diphosphatase activity"/>
    <property type="evidence" value="ECO:0007669"/>
    <property type="project" value="UniProtKB-EC"/>
</dbReference>
<sequence>MKTLVLGSQSPRRKALLEMAGCSLILRPSYADETLEPSVPADEAAAYLAEQKSTALQLERNEVLLTSDTVVSIDGGILGKPADRQDARQMLERMSGRTHQVYTAVCLRSEEGRRTFTTGTDVSFYTLTDEEIDHYLNTDEPWDKAGGYGIQGKGGLFVREIKGDYYNVVGLPVARVIRELKEFGVSIH</sequence>
<evidence type="ECO:0000256" key="1">
    <source>
        <dbReference type="ARBA" id="ARBA00001968"/>
    </source>
</evidence>
<dbReference type="InterPro" id="IPR003697">
    <property type="entry name" value="Maf-like"/>
</dbReference>
<dbReference type="CDD" id="cd00555">
    <property type="entry name" value="Maf"/>
    <property type="match status" value="1"/>
</dbReference>
<dbReference type="RefSeq" id="WP_160836249.1">
    <property type="nucleotide sequence ID" value="NZ_WMET01000001.1"/>
</dbReference>
<keyword evidence="3" id="KW-0963">Cytoplasm</keyword>
<dbReference type="PIRSF" id="PIRSF006305">
    <property type="entry name" value="Maf"/>
    <property type="match status" value="1"/>
</dbReference>
<comment type="subcellular location">
    <subcellularLocation>
        <location evidence="3">Cytoplasm</location>
    </subcellularLocation>
</comment>
<dbReference type="EMBL" id="WMET01000001">
    <property type="protein sequence ID" value="MYL19921.1"/>
    <property type="molecule type" value="Genomic_DNA"/>
</dbReference>
<feature type="site" description="Important for substrate specificity" evidence="3">
    <location>
        <position position="12"/>
    </location>
</feature>
<evidence type="ECO:0000313" key="5">
    <source>
        <dbReference type="Proteomes" id="UP000460949"/>
    </source>
</evidence>
<dbReference type="GO" id="GO:0009117">
    <property type="term" value="P:nucleotide metabolic process"/>
    <property type="evidence" value="ECO:0007669"/>
    <property type="project" value="UniProtKB-KW"/>
</dbReference>
<proteinExistence type="inferred from homology"/>
<comment type="caution">
    <text evidence="3">Lacks conserved residue(s) required for the propagation of feature annotation.</text>
</comment>
<protein>
    <recommendedName>
        <fullName evidence="3">dTTP/UTP pyrophosphatase</fullName>
        <shortName evidence="3">dTTPase/UTPase</shortName>
        <ecNumber evidence="3">3.6.1.9</ecNumber>
    </recommendedName>
    <alternativeName>
        <fullName evidence="3">Nucleoside triphosphate pyrophosphatase</fullName>
    </alternativeName>
    <alternativeName>
        <fullName evidence="3">Nucleotide pyrophosphatase</fullName>
        <shortName evidence="3">Nucleotide PPase</shortName>
    </alternativeName>
</protein>
<dbReference type="AlphaFoldDB" id="A0A845DQQ1"/>
<organism evidence="4 5">
    <name type="scientific">Halobacillus litoralis</name>
    <dbReference type="NCBI Taxonomy" id="45668"/>
    <lineage>
        <taxon>Bacteria</taxon>
        <taxon>Bacillati</taxon>
        <taxon>Bacillota</taxon>
        <taxon>Bacilli</taxon>
        <taxon>Bacillales</taxon>
        <taxon>Bacillaceae</taxon>
        <taxon>Halobacillus</taxon>
    </lineage>
</organism>
<evidence type="ECO:0000256" key="2">
    <source>
        <dbReference type="ARBA" id="ARBA00022801"/>
    </source>
</evidence>
<dbReference type="Pfam" id="PF02545">
    <property type="entry name" value="Maf"/>
    <property type="match status" value="1"/>
</dbReference>
<comment type="similarity">
    <text evidence="3">Belongs to the Maf family. YhdE subfamily.</text>
</comment>
<dbReference type="NCBIfam" id="TIGR00172">
    <property type="entry name" value="maf"/>
    <property type="match status" value="1"/>
</dbReference>
<accession>A0A845DQQ1</accession>
<gene>
    <name evidence="4" type="ORF">GLW04_08485</name>
</gene>
<dbReference type="HAMAP" id="MF_00528">
    <property type="entry name" value="Maf"/>
    <property type="match status" value="1"/>
</dbReference>
<dbReference type="InterPro" id="IPR029001">
    <property type="entry name" value="ITPase-like_fam"/>
</dbReference>
<comment type="function">
    <text evidence="3">Nucleoside triphosphate pyrophosphatase that hydrolyzes dTTP and UTP. May have a dual role in cell division arrest and in preventing the incorporation of modified nucleotides into cellular nucleic acids.</text>
</comment>
<keyword evidence="2 3" id="KW-0378">Hydrolase</keyword>
<evidence type="ECO:0000313" key="4">
    <source>
        <dbReference type="EMBL" id="MYL19921.1"/>
    </source>
</evidence>
<evidence type="ECO:0000256" key="3">
    <source>
        <dbReference type="HAMAP-Rule" id="MF_00528"/>
    </source>
</evidence>
<comment type="caution">
    <text evidence="4">The sequence shown here is derived from an EMBL/GenBank/DDBJ whole genome shotgun (WGS) entry which is preliminary data.</text>
</comment>
<name>A0A845DQQ1_9BACI</name>
<comment type="cofactor">
    <cofactor evidence="1 3">
        <name>a divalent metal cation</name>
        <dbReference type="ChEBI" id="CHEBI:60240"/>
    </cofactor>
</comment>
<feature type="site" description="Important for substrate specificity" evidence="3">
    <location>
        <position position="69"/>
    </location>
</feature>
<dbReference type="SUPFAM" id="SSF52972">
    <property type="entry name" value="ITPase-like"/>
    <property type="match status" value="1"/>
</dbReference>
<comment type="catalytic activity">
    <reaction evidence="3">
        <text>dTTP + H2O = dTMP + diphosphate + H(+)</text>
        <dbReference type="Rhea" id="RHEA:28534"/>
        <dbReference type="ChEBI" id="CHEBI:15377"/>
        <dbReference type="ChEBI" id="CHEBI:15378"/>
        <dbReference type="ChEBI" id="CHEBI:33019"/>
        <dbReference type="ChEBI" id="CHEBI:37568"/>
        <dbReference type="ChEBI" id="CHEBI:63528"/>
        <dbReference type="EC" id="3.6.1.9"/>
    </reaction>
</comment>
<feature type="active site" description="Proton acceptor" evidence="3">
    <location>
        <position position="68"/>
    </location>
</feature>
<dbReference type="PANTHER" id="PTHR43213:SF5">
    <property type="entry name" value="BIFUNCTIONAL DTTP_UTP PYROPHOSPHATASE_METHYLTRANSFERASE PROTEIN-RELATED"/>
    <property type="match status" value="1"/>
</dbReference>
<feature type="site" description="Important for substrate specificity" evidence="3">
    <location>
        <position position="151"/>
    </location>
</feature>
<reference evidence="4 5" key="1">
    <citation type="submission" date="2019-11" db="EMBL/GenBank/DDBJ databases">
        <title>Genome sequences of 17 halophilic strains isolated from different environments.</title>
        <authorList>
            <person name="Furrow R.E."/>
        </authorList>
    </citation>
    <scope>NUCLEOTIDE SEQUENCE [LARGE SCALE GENOMIC DNA]</scope>
    <source>
        <strain evidence="4 5">22511_23_Filter</strain>
    </source>
</reference>
<dbReference type="GO" id="GO:0005737">
    <property type="term" value="C:cytoplasm"/>
    <property type="evidence" value="ECO:0007669"/>
    <property type="project" value="UniProtKB-SubCell"/>
</dbReference>
<dbReference type="Proteomes" id="UP000460949">
    <property type="component" value="Unassembled WGS sequence"/>
</dbReference>
<dbReference type="Gene3D" id="3.90.950.10">
    <property type="match status" value="1"/>
</dbReference>